<dbReference type="EMBL" id="BA000038">
    <property type="protein sequence ID" value="BAC96521.1"/>
    <property type="molecule type" value="Genomic_DNA"/>
</dbReference>
<gene>
    <name evidence="1" type="ordered locus">VVA0495</name>
</gene>
<dbReference type="Proteomes" id="UP000002675">
    <property type="component" value="Chromosome II"/>
</dbReference>
<protein>
    <submittedName>
        <fullName evidence="1">Uncharacterized protein</fullName>
    </submittedName>
</protein>
<dbReference type="KEGG" id="vvy:VVA0495"/>
<name>Q7MF25_VIBVY</name>
<reference evidence="1 2" key="1">
    <citation type="journal article" date="2003" name="Genome Res.">
        <title>Comparative genome analysis of Vibrio vulnificus, a marine pathogen.</title>
        <authorList>
            <person name="Chen C.Y."/>
            <person name="Wu K.M."/>
            <person name="Chang Y.C."/>
            <person name="Chang C.H."/>
            <person name="Tsai H.C."/>
            <person name="Liao T.L."/>
            <person name="Liu Y.M."/>
            <person name="Chen H.J."/>
            <person name="Shen A.B."/>
            <person name="Li J.C."/>
            <person name="Su T.L."/>
            <person name="Shao C.P."/>
            <person name="Lee C.T."/>
            <person name="Hor L.I."/>
            <person name="Tsai S.F."/>
        </authorList>
    </citation>
    <scope>NUCLEOTIDE SEQUENCE [LARGE SCALE GENOMIC DNA]</scope>
    <source>
        <strain evidence="1 2">YJ016</strain>
    </source>
</reference>
<sequence length="47" mass="5435">MKFHKCIGIGKQKRAEKGKKRGGTEFVRKPYKERAAALPFVMIIWSI</sequence>
<accession>Q7MF25</accession>
<evidence type="ECO:0000313" key="2">
    <source>
        <dbReference type="Proteomes" id="UP000002675"/>
    </source>
</evidence>
<dbReference type="HOGENOM" id="CLU_3223806_0_0_6"/>
<dbReference type="AlphaFoldDB" id="Q7MF25"/>
<evidence type="ECO:0000313" key="1">
    <source>
        <dbReference type="EMBL" id="BAC96521.1"/>
    </source>
</evidence>
<proteinExistence type="predicted"/>
<organism evidence="1 2">
    <name type="scientific">Vibrio vulnificus (strain YJ016)</name>
    <dbReference type="NCBI Taxonomy" id="196600"/>
    <lineage>
        <taxon>Bacteria</taxon>
        <taxon>Pseudomonadati</taxon>
        <taxon>Pseudomonadota</taxon>
        <taxon>Gammaproteobacteria</taxon>
        <taxon>Vibrionales</taxon>
        <taxon>Vibrionaceae</taxon>
        <taxon>Vibrio</taxon>
    </lineage>
</organism>